<reference evidence="1 2" key="1">
    <citation type="submission" date="2018-06" db="EMBL/GenBank/DDBJ databases">
        <title>Draft Genome Sequence of a Novel Marine Bacterium Related to the Verrucomicrobia.</title>
        <authorList>
            <person name="Vosseberg J."/>
            <person name="Martijn J."/>
            <person name="Ettema T.J.G."/>
        </authorList>
    </citation>
    <scope>NUCLEOTIDE SEQUENCE [LARGE SCALE GENOMIC DNA]</scope>
    <source>
        <strain evidence="1">TARA_B100001123</strain>
    </source>
</reference>
<protein>
    <recommendedName>
        <fullName evidence="3">Cupin 2 conserved barrel domain-containing protein</fullName>
    </recommendedName>
</protein>
<dbReference type="EMBL" id="CP029803">
    <property type="protein sequence ID" value="AWT60495.1"/>
    <property type="molecule type" value="Genomic_DNA"/>
</dbReference>
<dbReference type="InterPro" id="IPR011051">
    <property type="entry name" value="RmlC_Cupin_sf"/>
</dbReference>
<dbReference type="SUPFAM" id="SSF51182">
    <property type="entry name" value="RmlC-like cupins"/>
    <property type="match status" value="1"/>
</dbReference>
<dbReference type="Proteomes" id="UP000247465">
    <property type="component" value="Chromosome"/>
</dbReference>
<dbReference type="KEGG" id="mtar:DF168_01709"/>
<sequence length="397" mass="43915">MKTHENYRSLIEKAETCHQDLRSIFHIDDNDVALARLYAYAYRSQTIGAFHGCQEALTQSLEGKGHDSVNSAEILGLLKDLQNLGTIPIPDNFRALTYTLYSYDKWSRAVQERLERLIDSDILQKTGRCFRENIERITTCNGIYTARDDVLPEQSTFLVPNLGIEIASLIYGENFSWNSAYLPGKCIGATNHFHKEGIEIHLGYSPMHGATMLGDCATTMTEGYAMAIPAKMEHGMDNLDNNIHWVPFIFGSMTLAGWGVFFDVEARAAKASDLNQVPLESDKMNNSVYLEREIDRIAQLPGSCREVLFPPSATASGKCGALELGIAKVGLEGLSLPDDTYRIFSVVRGRAKFSIGTVSSNLKVHDHTGIPAGMSARIYPAEDDPLVILDAVIRPCS</sequence>
<name>A0A2Z4AFY0_9BACT</name>
<evidence type="ECO:0000313" key="1">
    <source>
        <dbReference type="EMBL" id="AWT60495.1"/>
    </source>
</evidence>
<evidence type="ECO:0008006" key="3">
    <source>
        <dbReference type="Google" id="ProtNLM"/>
    </source>
</evidence>
<dbReference type="AlphaFoldDB" id="A0A2Z4AFY0"/>
<evidence type="ECO:0000313" key="2">
    <source>
        <dbReference type="Proteomes" id="UP000247465"/>
    </source>
</evidence>
<proteinExistence type="predicted"/>
<organism evidence="1 2">
    <name type="scientific">Candidatus Moanibacter tarae</name>
    <dbReference type="NCBI Taxonomy" id="2200854"/>
    <lineage>
        <taxon>Bacteria</taxon>
        <taxon>Pseudomonadati</taxon>
        <taxon>Verrucomicrobiota</taxon>
        <taxon>Opitutia</taxon>
        <taxon>Puniceicoccales</taxon>
        <taxon>Puniceicoccales incertae sedis</taxon>
        <taxon>Candidatus Moanibacter</taxon>
    </lineage>
</organism>
<accession>A0A2Z4AFY0</accession>
<gene>
    <name evidence="1" type="ORF">DF168_01709</name>
</gene>